<evidence type="ECO:0000256" key="5">
    <source>
        <dbReference type="ARBA" id="ARBA00042090"/>
    </source>
</evidence>
<gene>
    <name evidence="8" type="ORF">WN48_00617</name>
</gene>
<dbReference type="Pfam" id="PF00160">
    <property type="entry name" value="Pro_isomerase"/>
    <property type="match status" value="1"/>
</dbReference>
<evidence type="ECO:0000256" key="6">
    <source>
        <dbReference type="ARBA" id="ARBA00046368"/>
    </source>
</evidence>
<evidence type="ECO:0000313" key="9">
    <source>
        <dbReference type="Proteomes" id="UP000250275"/>
    </source>
</evidence>
<dbReference type="AlphaFoldDB" id="A0A310S5A3"/>
<accession>A0A310S5A3</accession>
<protein>
    <recommendedName>
        <fullName evidence="4">Spliceosome-associated protein CWC27 homolog</fullName>
    </recommendedName>
    <alternativeName>
        <fullName evidence="5">Probable inactive peptidyl-prolyl cis-trans isomerase CWC27 homolog</fullName>
    </alternativeName>
</protein>
<reference evidence="8 9" key="1">
    <citation type="submission" date="2015-07" db="EMBL/GenBank/DDBJ databases">
        <title>The genome of Eufriesea mexicana.</title>
        <authorList>
            <person name="Pan H."/>
            <person name="Kapheim K."/>
        </authorList>
    </citation>
    <scope>NUCLEOTIDE SEQUENCE [LARGE SCALE GENOMIC DNA]</scope>
    <source>
        <strain evidence="8">0111107269</strain>
        <tissue evidence="8">Whole body</tissue>
    </source>
</reference>
<dbReference type="SUPFAM" id="SSF50891">
    <property type="entry name" value="Cyclophilin-like"/>
    <property type="match status" value="1"/>
</dbReference>
<keyword evidence="8" id="KW-0413">Isomerase</keyword>
<name>A0A310S5A3_9HYME</name>
<dbReference type="GO" id="GO:0071013">
    <property type="term" value="C:catalytic step 2 spliceosome"/>
    <property type="evidence" value="ECO:0007669"/>
    <property type="project" value="TreeGrafter"/>
</dbReference>
<dbReference type="Gene3D" id="2.40.100.10">
    <property type="entry name" value="Cyclophilin-like"/>
    <property type="match status" value="1"/>
</dbReference>
<dbReference type="InterPro" id="IPR002130">
    <property type="entry name" value="Cyclophilin-type_PPIase_dom"/>
</dbReference>
<keyword evidence="3" id="KW-0539">Nucleus</keyword>
<comment type="subcellular location">
    <subcellularLocation>
        <location evidence="1">Nucleus</location>
    </subcellularLocation>
</comment>
<evidence type="ECO:0000259" key="7">
    <source>
        <dbReference type="Pfam" id="PF00160"/>
    </source>
</evidence>
<evidence type="ECO:0000256" key="2">
    <source>
        <dbReference type="ARBA" id="ARBA00007365"/>
    </source>
</evidence>
<organism evidence="8 9">
    <name type="scientific">Eufriesea mexicana</name>
    <dbReference type="NCBI Taxonomy" id="516756"/>
    <lineage>
        <taxon>Eukaryota</taxon>
        <taxon>Metazoa</taxon>
        <taxon>Ecdysozoa</taxon>
        <taxon>Arthropoda</taxon>
        <taxon>Hexapoda</taxon>
        <taxon>Insecta</taxon>
        <taxon>Pterygota</taxon>
        <taxon>Neoptera</taxon>
        <taxon>Endopterygota</taxon>
        <taxon>Hymenoptera</taxon>
        <taxon>Apocrita</taxon>
        <taxon>Aculeata</taxon>
        <taxon>Apoidea</taxon>
        <taxon>Anthophila</taxon>
        <taxon>Apidae</taxon>
        <taxon>Eufriesea</taxon>
    </lineage>
</organism>
<dbReference type="InterPro" id="IPR029000">
    <property type="entry name" value="Cyclophilin-like_dom_sf"/>
</dbReference>
<evidence type="ECO:0000313" key="8">
    <source>
        <dbReference type="EMBL" id="OAD52597.1"/>
    </source>
</evidence>
<dbReference type="GO" id="GO:0003755">
    <property type="term" value="F:peptidyl-prolyl cis-trans isomerase activity"/>
    <property type="evidence" value="ECO:0007669"/>
    <property type="project" value="InterPro"/>
</dbReference>
<sequence>MGIIEEMENEHLVIVVKVKDILNIECKCFIKTKMCINFYKNLASLKAIVVMGLFIEPMSKWGKRRLADMGNTYLQEPSTMGKDDFCTRLRSCARGLIAMANDGEDDNGSQFFFTHGSTLELQNKHTIFNDGLLYSPNMINTEILNNPFSDIISRIIVEESEEVKDSSKAKIPAVKDFNVLSFGEEAEEDEEESVILNKKFSDQGKSARDHLTNSKLSS</sequence>
<comment type="similarity">
    <text evidence="2">Belongs to the cyclophilin-type PPIase family.</text>
</comment>
<proteinExistence type="inferred from homology"/>
<dbReference type="InterPro" id="IPR044666">
    <property type="entry name" value="Cyclophilin_A-like"/>
</dbReference>
<dbReference type="OrthoDB" id="442970at2759"/>
<dbReference type="PANTHER" id="PTHR45625">
    <property type="entry name" value="PEPTIDYL-PROLYL CIS-TRANS ISOMERASE-RELATED"/>
    <property type="match status" value="1"/>
</dbReference>
<feature type="domain" description="PPIase cyclophilin-type" evidence="7">
    <location>
        <begin position="82"/>
        <end position="128"/>
    </location>
</feature>
<keyword evidence="9" id="KW-1185">Reference proteome</keyword>
<dbReference type="EMBL" id="KQ770716">
    <property type="protein sequence ID" value="OAD52597.1"/>
    <property type="molecule type" value="Genomic_DNA"/>
</dbReference>
<evidence type="ECO:0000256" key="4">
    <source>
        <dbReference type="ARBA" id="ARBA00040027"/>
    </source>
</evidence>
<evidence type="ECO:0000256" key="3">
    <source>
        <dbReference type="ARBA" id="ARBA00023242"/>
    </source>
</evidence>
<dbReference type="Proteomes" id="UP000250275">
    <property type="component" value="Unassembled WGS sequence"/>
</dbReference>
<evidence type="ECO:0000256" key="1">
    <source>
        <dbReference type="ARBA" id="ARBA00004123"/>
    </source>
</evidence>
<dbReference type="PANTHER" id="PTHR45625:SF6">
    <property type="entry name" value="SPLICEOSOME-ASSOCIATED PROTEIN CWC27 HOMOLOG"/>
    <property type="match status" value="1"/>
</dbReference>
<comment type="subunit">
    <text evidence="6">Part of the activated spliceosome B/catalytic step 1 spliceosome, one of the forms of the spliceosome which has a well-formed active site but still cannot catalyze the branching reaction and is composed at least of 52 proteins, the U2, U5 and U6 snRNAs and the pre-mRNA. Recruited during early steps of activated spliceosome B maturation, it is probably one of the first proteins released from this complex as he matures to the spliceosome C complex. Component of the minor spliceosome, which splices U12-type introns.</text>
</comment>